<gene>
    <name evidence="2" type="ORF">GCM10025869_19050</name>
</gene>
<evidence type="ECO:0000313" key="2">
    <source>
        <dbReference type="EMBL" id="GMA91376.1"/>
    </source>
</evidence>
<evidence type="ECO:0000313" key="3">
    <source>
        <dbReference type="Proteomes" id="UP001157069"/>
    </source>
</evidence>
<comment type="caution">
    <text evidence="2">The sequence shown here is derived from an EMBL/GenBank/DDBJ whole genome shotgun (WGS) entry which is preliminary data.</text>
</comment>
<dbReference type="Proteomes" id="UP001157069">
    <property type="component" value="Unassembled WGS sequence"/>
</dbReference>
<protein>
    <recommendedName>
        <fullName evidence="1">Reductase C-terminal domain-containing protein</fullName>
    </recommendedName>
</protein>
<dbReference type="Gene3D" id="3.30.390.30">
    <property type="match status" value="1"/>
</dbReference>
<dbReference type="Pfam" id="PF14759">
    <property type="entry name" value="Reductase_C"/>
    <property type="match status" value="1"/>
</dbReference>
<dbReference type="InterPro" id="IPR028202">
    <property type="entry name" value="Reductase_C"/>
</dbReference>
<proteinExistence type="predicted"/>
<dbReference type="EMBL" id="BSVA01000001">
    <property type="protein sequence ID" value="GMA91376.1"/>
    <property type="molecule type" value="Genomic_DNA"/>
</dbReference>
<keyword evidence="3" id="KW-1185">Reference proteome</keyword>
<evidence type="ECO:0000259" key="1">
    <source>
        <dbReference type="Pfam" id="PF14759"/>
    </source>
</evidence>
<name>A0ABQ6JSV2_9MICO</name>
<dbReference type="SUPFAM" id="SSF55424">
    <property type="entry name" value="FAD/NAD-linked reductases, dimerisation (C-terminal) domain"/>
    <property type="match status" value="1"/>
</dbReference>
<dbReference type="InterPro" id="IPR016156">
    <property type="entry name" value="FAD/NAD-linked_Rdtase_dimer_sf"/>
</dbReference>
<organism evidence="2 3">
    <name type="scientific">Homoserinibacter gongjuensis</name>
    <dbReference type="NCBI Taxonomy" id="1162968"/>
    <lineage>
        <taxon>Bacteria</taxon>
        <taxon>Bacillati</taxon>
        <taxon>Actinomycetota</taxon>
        <taxon>Actinomycetes</taxon>
        <taxon>Micrococcales</taxon>
        <taxon>Microbacteriaceae</taxon>
        <taxon>Homoserinibacter</taxon>
    </lineage>
</organism>
<sequence>MLGVEGDYRDVPYFYTDQFELGMEYTGFAPFTVGAEIVYRGRPEDGSFIAFWLRDDRVVAGMNVNLWDVADDIAELVRGGAAGRRIDRARLVDVDVPLGEV</sequence>
<feature type="domain" description="Reductase C-terminal" evidence="1">
    <location>
        <begin position="13"/>
        <end position="100"/>
    </location>
</feature>
<accession>A0ABQ6JSV2</accession>
<reference evidence="3" key="1">
    <citation type="journal article" date="2019" name="Int. J. Syst. Evol. Microbiol.">
        <title>The Global Catalogue of Microorganisms (GCM) 10K type strain sequencing project: providing services to taxonomists for standard genome sequencing and annotation.</title>
        <authorList>
            <consortium name="The Broad Institute Genomics Platform"/>
            <consortium name="The Broad Institute Genome Sequencing Center for Infectious Disease"/>
            <person name="Wu L."/>
            <person name="Ma J."/>
        </authorList>
    </citation>
    <scope>NUCLEOTIDE SEQUENCE [LARGE SCALE GENOMIC DNA]</scope>
    <source>
        <strain evidence="3">NBRC 108755</strain>
    </source>
</reference>